<gene>
    <name evidence="4" type="ORF">ENG63_10675</name>
</gene>
<evidence type="ECO:0000259" key="3">
    <source>
        <dbReference type="Pfam" id="PF13458"/>
    </source>
</evidence>
<dbReference type="PANTHER" id="PTHR30483">
    <property type="entry name" value="LEUCINE-SPECIFIC-BINDING PROTEIN"/>
    <property type="match status" value="1"/>
</dbReference>
<dbReference type="AlphaFoldDB" id="A0A7C0U4B0"/>
<protein>
    <recommendedName>
        <fullName evidence="3">Leucine-binding protein domain-containing protein</fullName>
    </recommendedName>
</protein>
<evidence type="ECO:0000313" key="4">
    <source>
        <dbReference type="EMBL" id="HDD45303.1"/>
    </source>
</evidence>
<dbReference type="PANTHER" id="PTHR30483:SF6">
    <property type="entry name" value="PERIPLASMIC BINDING PROTEIN OF ABC TRANSPORTER FOR NATURAL AMINO ACIDS"/>
    <property type="match status" value="1"/>
</dbReference>
<dbReference type="Gene3D" id="3.40.50.2300">
    <property type="match status" value="2"/>
</dbReference>
<proteinExistence type="inferred from homology"/>
<accession>A0A7C0U4B0</accession>
<dbReference type="Proteomes" id="UP000886289">
    <property type="component" value="Unassembled WGS sequence"/>
</dbReference>
<dbReference type="EMBL" id="DRBS01000394">
    <property type="protein sequence ID" value="HDD45303.1"/>
    <property type="molecule type" value="Genomic_DNA"/>
</dbReference>
<comment type="caution">
    <text evidence="4">The sequence shown here is derived from an EMBL/GenBank/DDBJ whole genome shotgun (WGS) entry which is preliminary data.</text>
</comment>
<evidence type="ECO:0000256" key="1">
    <source>
        <dbReference type="ARBA" id="ARBA00010062"/>
    </source>
</evidence>
<dbReference type="InterPro" id="IPR028081">
    <property type="entry name" value="Leu-bd"/>
</dbReference>
<comment type="similarity">
    <text evidence="1">Belongs to the leucine-binding protein family.</text>
</comment>
<organism evidence="4">
    <name type="scientific">Desulfofervidus auxilii</name>
    <dbReference type="NCBI Taxonomy" id="1621989"/>
    <lineage>
        <taxon>Bacteria</taxon>
        <taxon>Pseudomonadati</taxon>
        <taxon>Thermodesulfobacteriota</taxon>
        <taxon>Candidatus Desulfofervidia</taxon>
        <taxon>Candidatus Desulfofervidales</taxon>
        <taxon>Candidatus Desulfofervidaceae</taxon>
        <taxon>Candidatus Desulfofervidus</taxon>
    </lineage>
</organism>
<dbReference type="Pfam" id="PF13458">
    <property type="entry name" value="Peripla_BP_6"/>
    <property type="match status" value="1"/>
</dbReference>
<keyword evidence="2" id="KW-0732">Signal</keyword>
<evidence type="ECO:0000256" key="2">
    <source>
        <dbReference type="ARBA" id="ARBA00022729"/>
    </source>
</evidence>
<dbReference type="InterPro" id="IPR028082">
    <property type="entry name" value="Peripla_BP_I"/>
</dbReference>
<feature type="domain" description="Leucine-binding protein" evidence="3">
    <location>
        <begin position="4"/>
        <end position="231"/>
    </location>
</feature>
<reference evidence="4" key="1">
    <citation type="journal article" date="2020" name="mSystems">
        <title>Genome- and Community-Level Interaction Insights into Carbon Utilization and Element Cycling Functions of Hydrothermarchaeota in Hydrothermal Sediment.</title>
        <authorList>
            <person name="Zhou Z."/>
            <person name="Liu Y."/>
            <person name="Xu W."/>
            <person name="Pan J."/>
            <person name="Luo Z.H."/>
            <person name="Li M."/>
        </authorList>
    </citation>
    <scope>NUCLEOTIDE SEQUENCE [LARGE SCALE GENOMIC DNA]</scope>
    <source>
        <strain evidence="4">HyVt-233</strain>
    </source>
</reference>
<name>A0A7C0U4B0_DESA2</name>
<dbReference type="SUPFAM" id="SSF53822">
    <property type="entry name" value="Periplasmic binding protein-like I"/>
    <property type="match status" value="1"/>
</dbReference>
<sequence length="236" mass="26562">MVLYEDDQSLSPVATVNAANKLIKSDKIDCGITMIVEESRPIAPIFNKNKIPLLVLWDSNEFIRSAGEYIFSNGFSTEKAGILMAQFAYNNLKIKNIAVVKHVDPWAEIISKSFKQEFERLGGNVIYEQSVSPSEKDYRKIITDLKKKKPEGIYFALVPPNSALFLIQARQMGLSSIFLTGDAFIPDVITAAGSASEGVFFTNIYTEKKEASEIKELYKNKFGNEPVRCYYSIFRV</sequence>
<dbReference type="InterPro" id="IPR051010">
    <property type="entry name" value="BCAA_transport"/>
</dbReference>